<keyword evidence="1" id="KW-0436">Ligase</keyword>
<feature type="domain" description="PurM-like C-terminal" evidence="7">
    <location>
        <begin position="444"/>
        <end position="596"/>
    </location>
</feature>
<dbReference type="Pfam" id="PF02769">
    <property type="entry name" value="AIRS_C"/>
    <property type="match status" value="1"/>
</dbReference>
<organism evidence="9 10">
    <name type="scientific">Winmispira thermophila (strain ATCC 49972 / DSM 6192 / RI 19.B1)</name>
    <name type="common">Spirochaeta thermophila</name>
    <dbReference type="NCBI Taxonomy" id="665571"/>
    <lineage>
        <taxon>Bacteria</taxon>
        <taxon>Pseudomonadati</taxon>
        <taxon>Spirochaetota</taxon>
        <taxon>Spirochaetia</taxon>
        <taxon>Winmispirales</taxon>
        <taxon>Winmispiraceae</taxon>
        <taxon>Winmispira</taxon>
    </lineage>
</organism>
<dbReference type="RefSeq" id="WP_013314033.1">
    <property type="nucleotide sequence ID" value="NC_014484.1"/>
</dbReference>
<dbReference type="GO" id="GO:0005737">
    <property type="term" value="C:cytoplasm"/>
    <property type="evidence" value="ECO:0007669"/>
    <property type="project" value="TreeGrafter"/>
</dbReference>
<dbReference type="GO" id="GO:0005524">
    <property type="term" value="F:ATP binding"/>
    <property type="evidence" value="ECO:0007669"/>
    <property type="project" value="UniProtKB-KW"/>
</dbReference>
<evidence type="ECO:0000313" key="9">
    <source>
        <dbReference type="EMBL" id="ADN02192.1"/>
    </source>
</evidence>
<reference evidence="9 10" key="2">
    <citation type="journal article" date="2010" name="J. Bacteriol.">
        <title>Genome sequence of the polysaccharide-degrading, thermophilic anaerobe Spirochaeta thermophila DSM 6192.</title>
        <authorList>
            <person name="Angelov A."/>
            <person name="Liebl S."/>
            <person name="Ballschmiter M."/>
            <person name="Bomeke M."/>
            <person name="Lehmann R."/>
            <person name="Liesegang H."/>
            <person name="Daniel R."/>
            <person name="Liebl W."/>
        </authorList>
    </citation>
    <scope>NUCLEOTIDE SEQUENCE [LARGE SCALE GENOMIC DNA]</scope>
    <source>
        <strain evidence="10">ATCC 49972 / DSM 6192 / RI 19.B1</strain>
    </source>
</reference>
<evidence type="ECO:0000259" key="7">
    <source>
        <dbReference type="Pfam" id="PF02769"/>
    </source>
</evidence>
<accession>E0RTG1</accession>
<dbReference type="CDD" id="cd02203">
    <property type="entry name" value="PurL_repeat1"/>
    <property type="match status" value="1"/>
</dbReference>
<dbReference type="InterPro" id="IPR036676">
    <property type="entry name" value="PurM-like_C_sf"/>
</dbReference>
<name>E0RTG1_WINT6</name>
<evidence type="ECO:0000256" key="1">
    <source>
        <dbReference type="ARBA" id="ARBA00022598"/>
    </source>
</evidence>
<keyword evidence="6" id="KW-0460">Magnesium</keyword>
<dbReference type="SMART" id="SM01211">
    <property type="entry name" value="GATase_5"/>
    <property type="match status" value="1"/>
</dbReference>
<dbReference type="SUPFAM" id="SSF52317">
    <property type="entry name" value="Class I glutamine amidotransferase-like"/>
    <property type="match status" value="1"/>
</dbReference>
<evidence type="ECO:0000313" key="10">
    <source>
        <dbReference type="Proteomes" id="UP000001296"/>
    </source>
</evidence>
<evidence type="ECO:0000256" key="5">
    <source>
        <dbReference type="ARBA" id="ARBA00022840"/>
    </source>
</evidence>
<reference key="1">
    <citation type="submission" date="2009-08" db="EMBL/GenBank/DDBJ databases">
        <title>The genome sequence of Spirochaeta thermophila DSM6192.</title>
        <authorList>
            <person name="Angelov A."/>
            <person name="Mientus M."/>
            <person name="Wittenberg S."/>
            <person name="Lehmann R."/>
            <person name="Liesegang H."/>
            <person name="Daniel R."/>
            <person name="Liebl W."/>
        </authorList>
    </citation>
    <scope>NUCLEOTIDE SEQUENCE</scope>
    <source>
        <strain>DSM 6192</strain>
    </source>
</reference>
<evidence type="ECO:0000259" key="8">
    <source>
        <dbReference type="Pfam" id="PF18072"/>
    </source>
</evidence>
<dbReference type="NCBIfam" id="TIGR01857">
    <property type="entry name" value="FGAM-synthase"/>
    <property type="match status" value="1"/>
</dbReference>
<dbReference type="FunFam" id="3.30.1330.10:FF:000013">
    <property type="entry name" value="Phosphoribosylformylglycinamidine synthase"/>
    <property type="match status" value="1"/>
</dbReference>
<keyword evidence="2" id="KW-0479">Metal-binding</keyword>
<dbReference type="InterPro" id="IPR036921">
    <property type="entry name" value="PurM-like_N_sf"/>
</dbReference>
<dbReference type="KEGG" id="sta:STHERM_c12510"/>
<dbReference type="GO" id="GO:0004642">
    <property type="term" value="F:phosphoribosylformylglycinamidine synthase activity"/>
    <property type="evidence" value="ECO:0007669"/>
    <property type="project" value="TreeGrafter"/>
</dbReference>
<dbReference type="CDD" id="cd02204">
    <property type="entry name" value="PurL_repeat2"/>
    <property type="match status" value="1"/>
</dbReference>
<dbReference type="InterPro" id="IPR041609">
    <property type="entry name" value="PurL_linker"/>
</dbReference>
<dbReference type="Gene3D" id="3.30.1330.10">
    <property type="entry name" value="PurM-like, N-terminal domain"/>
    <property type="match status" value="2"/>
</dbReference>
<dbReference type="Gene3D" id="3.40.50.880">
    <property type="match status" value="1"/>
</dbReference>
<dbReference type="GO" id="GO:0006164">
    <property type="term" value="P:purine nucleotide biosynthetic process"/>
    <property type="evidence" value="ECO:0007669"/>
    <property type="project" value="UniProtKB-KW"/>
</dbReference>
<evidence type="ECO:0000256" key="2">
    <source>
        <dbReference type="ARBA" id="ARBA00022723"/>
    </source>
</evidence>
<sequence>MPQNRVERVFVEKRPEYDVRARHLFEDLVTTLHIRSLTGLRVIHRYDVEGVSPETFERALTGIFAEPPVDLVYREELPVTGGWTLPVELLPGQYDQRADSAVQCLRLLEPEATPTVRYATVYVFEGELSQAEKERIRSYLINPTDSREARLEKPSHLFEPVPDPPAHIPTIEGFISANEEDLLHLRKEMGLAMDLADLLHCQRFFKETAERNPTETEIRLLDTYWSDHCRHTTFLTEIAHLEIPQGPYAPLYQASYSTYHALRSEVYGSSLPPETLMDMATIGMKYLRKTGALADLDESPEVNACSIRIKVSTDGGEEDWLLMFKNETHNHPTEIEPFGGAATCLGGAIRDPLSGRAYVYQAMRVTGSGDPHSPIEETLPGKLPQIKITREAARGYSSYGNQVGLATGQVVELYHPGYVAKRMEIGAVLGAVRAEHVRREEPAPGDVVILVGGRTGRDGIGGATGSSKAHDEKAIEKAGTEVQKGNPPVERHLQRLFRRPEALRLIKRCNDMGAGGVSVSIGEIAPSVDIFLDRVPKKYAGLTATELALSESQERMAVVTSREDAEAFIRYADEENLEATVVAEVTDSGRLRMFWKGLTAVDLPRSFLATNGARRNTMVELPDPRPESSPLTFTCTEGEEGSILEAWKLRMGRLQSASQKGLQILFDSSIGAGTVLSPYGGAHEDTPVDAMVSLIPVPGRDVRTASIMAFGFNPEIGSWSPYHGAFYAVVESVCKVAATGGYWRNVRLSFQEYFPRPGSDPTRWGLPAAALLGAIHAQMSLGIPSIGGKDSMSGTYKDLDVPPTLVSFAVTTAPVDRVISPELKREGSKIYLIHTPTGDYDLPDITALMENLEFLAQRIGEGVVISATALRVDGIAGGLTRMTVGNRLGCVFVSEPRREDLFCPRYGSFLVEVPVDVPHAPFERHPHASCIAVTGGDAVVIGRERLSLEELLAVWTRPLEDVFPPHEREKGRSFPFHTVEKETTRRRASRPKVARPRVCIPVFPGTNCEYDSAEAFRRAGAEVDVLVFRNLTPTHIHESLEALARSIRNAQILMIPGGFSAGDEPEGSGKYIATVFRNAVVRDALEDLIHHRDGLVLGICNGFQALIKLGLVPYGEIRDLAEESPILTYNTSGHHVARYVRTRLVSRLSPWFLKEEPGAVHVLPVSHTEGRFVAREEEARRLLEQGQVATQYVDPEGNPTMDPRYNPNGSVLAVEGLTSPDGRILGKMAHSERIRPGVGKNIPGHKEERIFESGVAYFL</sequence>
<evidence type="ECO:0000256" key="4">
    <source>
        <dbReference type="ARBA" id="ARBA00022755"/>
    </source>
</evidence>
<dbReference type="eggNOG" id="COG0046">
    <property type="taxonomic scope" value="Bacteria"/>
</dbReference>
<dbReference type="InterPro" id="IPR029062">
    <property type="entry name" value="Class_I_gatase-like"/>
</dbReference>
<keyword evidence="3" id="KW-0547">Nucleotide-binding</keyword>
<dbReference type="Gene3D" id="3.90.650.10">
    <property type="entry name" value="PurM-like C-terminal domain"/>
    <property type="match status" value="1"/>
</dbReference>
<evidence type="ECO:0008006" key="11">
    <source>
        <dbReference type="Google" id="ProtNLM"/>
    </source>
</evidence>
<dbReference type="SUPFAM" id="SSF56042">
    <property type="entry name" value="PurM C-terminal domain-like"/>
    <property type="match status" value="2"/>
</dbReference>
<dbReference type="SUPFAM" id="SSF55326">
    <property type="entry name" value="PurM N-terminal domain-like"/>
    <property type="match status" value="2"/>
</dbReference>
<dbReference type="EMBL" id="CP001698">
    <property type="protein sequence ID" value="ADN02192.1"/>
    <property type="molecule type" value="Genomic_DNA"/>
</dbReference>
<evidence type="ECO:0000256" key="3">
    <source>
        <dbReference type="ARBA" id="ARBA00022741"/>
    </source>
</evidence>
<dbReference type="GO" id="GO:0046872">
    <property type="term" value="F:metal ion binding"/>
    <property type="evidence" value="ECO:0007669"/>
    <property type="project" value="UniProtKB-KW"/>
</dbReference>
<dbReference type="Pfam" id="PF13507">
    <property type="entry name" value="GATase_5"/>
    <property type="match status" value="1"/>
</dbReference>
<protein>
    <recommendedName>
        <fullName evidence="11">Phosphoribosylformylglycinamidine synthase</fullName>
    </recommendedName>
</protein>
<dbReference type="HOGENOM" id="CLU_003100_2_0_12"/>
<keyword evidence="5" id="KW-0067">ATP-binding</keyword>
<dbReference type="InterPro" id="IPR010141">
    <property type="entry name" value="FGAM_synthase"/>
</dbReference>
<gene>
    <name evidence="9" type="ordered locus">STHERM_c12510</name>
</gene>
<dbReference type="eggNOG" id="COG0047">
    <property type="taxonomic scope" value="Bacteria"/>
</dbReference>
<dbReference type="Proteomes" id="UP000001296">
    <property type="component" value="Chromosome"/>
</dbReference>
<proteinExistence type="predicted"/>
<dbReference type="PANTHER" id="PTHR10099">
    <property type="entry name" value="PHOSPHORIBOSYLFORMYLGLYCINAMIDINE SYNTHASE"/>
    <property type="match status" value="1"/>
</dbReference>
<dbReference type="InterPro" id="IPR010918">
    <property type="entry name" value="PurM-like_C_dom"/>
</dbReference>
<dbReference type="PaxDb" id="665571-STHERM_c12510"/>
<dbReference type="Pfam" id="PF18072">
    <property type="entry name" value="FGAR-AT_linker"/>
    <property type="match status" value="1"/>
</dbReference>
<evidence type="ECO:0000256" key="6">
    <source>
        <dbReference type="ARBA" id="ARBA00022842"/>
    </source>
</evidence>
<dbReference type="PANTHER" id="PTHR10099:SF1">
    <property type="entry name" value="PHOSPHORIBOSYLFORMYLGLYCINAMIDINE SYNTHASE"/>
    <property type="match status" value="1"/>
</dbReference>
<feature type="domain" description="Phosphoribosylformylglycinamidine synthase linker" evidence="8">
    <location>
        <begin position="184"/>
        <end position="231"/>
    </location>
</feature>
<dbReference type="AlphaFoldDB" id="E0RTG1"/>
<keyword evidence="4" id="KW-0658">Purine biosynthesis</keyword>